<dbReference type="Pfam" id="PF00078">
    <property type="entry name" value="RVT_1"/>
    <property type="match status" value="1"/>
</dbReference>
<dbReference type="GO" id="GO:0071949">
    <property type="term" value="F:FAD binding"/>
    <property type="evidence" value="ECO:0007669"/>
    <property type="project" value="InterPro"/>
</dbReference>
<gene>
    <name evidence="4" type="primary">chlP</name>
    <name evidence="4" type="ORF">SNEC2469_LOCUS11256</name>
</gene>
<evidence type="ECO:0000313" key="4">
    <source>
        <dbReference type="EMBL" id="CAE7409161.1"/>
    </source>
</evidence>
<reference evidence="4" key="1">
    <citation type="submission" date="2021-02" db="EMBL/GenBank/DDBJ databases">
        <authorList>
            <person name="Dougan E. K."/>
            <person name="Rhodes N."/>
            <person name="Thang M."/>
            <person name="Chan C."/>
        </authorList>
    </citation>
    <scope>NUCLEOTIDE SEQUENCE</scope>
</reference>
<sequence>MAAKVIVCAGATLPEGRKLRVAVIGGGPAGASAADALAQEGIETYLIERKMDNCMPCGGAIPLCMIDEFGLPKDIVDRQVKKMAMISLTNKEVQIGQTLKHDEFIGMVRREVLDDFLRQRAKKNGATLINGLLWASNARKGEKKVLEVDVVIGADGVNSRVAKDIWMLLSLLGDVGLSMIKRRTSLGKELGAATIVDPLLPWSGRVAATGASRTSNGPLVPFLLRASDLELNFHGAEFLAIGKTMCGKAGGPDGWTQLLSEAAWAWHDFGVPLSLLCVAYRIGAKAMLSQVTTWAEEWLGHQASGGVPRRSLKDVVQQILVANEDGQAVVAEDLSKFFDSVDHRDLGLALVRLGAPRQFREFVLGFYGEHYKLFSAGGMLGDRWHSTSRGLCQGCPLSPLLASTLLMAWALRLERCPGVRAASFVDDRFLVLTADADATAARRESMAFDAALGFTCDVSKSKVASSSACAWAADLSHVFGYEWVKSFKVLGLLIDFDCVGQVTLANFSVDEEAQKLRRRAFPCGLDKAVPLALEETVPLNVACRRWPAVLGFAVEVLRELDWQTEDGGREITRIGTAAGPFFNAAVGTSVITALRRSWLPPATLCTFQGHKKLHDDGDLYLRQLCLGYGCSTWDKKARHKLELLPVCPCDVEEPSRRSLLIGWASDCWLVLCQNFSGCCPPRHRWFHAVAASAGVIEHGPSFAIGVDGEDQSSYTAELEAFLLLLRVGRAGYFILAMDCKGVLDTWRGGGRLPFFAQSFRTLAVQLQAKGTHLELVWVPSHGKPVPSSWTPCRRCSLDRLRAINARADKAAGRLARRRAAGSLRQRCLSERREAERWERKVLSGCDHVAVGTGTVVDKKGIQRYQQDIRDRAAVCIDGGEIIRVEAHPIPEHPRPWRVKDRAILVEDAAGYVTKCSGDDRQEYVQKVTFDSYLYKTVQGNASRLSFDPVGDLKLGWKTLTSLYKYNNQKTPEDGIACWRGSGSTHNSAVLAIDLSAMGENAGKFALMGCGLVCLGLLIFVIVMLASITVVNDRQQILYIFPTTKEVKNGPFTEIIWPHITREVRDAVQVSTSDFAVLKHERTQELRHVPGPEFVFMGAYESLEAIRSKTVLQKQEYIRLVDKMTGEERVVEGATTLVPRPLEDAPAGVETAIVIGAQNAVLVYNKTSGIRSLIRQAGAFVPAPYEEILSEQQAVLLEPLQYAVVKDLLTGEARNEVGPQLLQAGAYESILETKRKLVLEKDEYIQFLDKKTGMERVLRGPDQVVPEPNEEAEDGVQKAVFLTDQQAVVVLNRTSGQRRLETTNGVFFPEAYEKVLEVRTKYVVLTNQAAVTRDVLGALTMISGASGSTAFFLQPYEELVEMQWSVYDSPDAQDPVPTTTVSMIDLRAQKMFFNVEVRTSDNVKMRLEGTIFWQVQDVLTMIATTADPAGDVSQRARSGLVSAVSQNTFAVFMSQFNNITAQAYAQQVADGFYSSRGVELQSMEMTRYDMVDQESIRIEIRRRHQWLIQNVKLPVNWPEETADILQLIIQESTNRINRLQQQESENDVLAAKLVADIQLEQQRTDFIRTQASNQRLAALLEGQAQGTELVESAAAFIDGLNETVPDVADRTELYRMHQLLDARNADTHNLASGQAQLFLTPSNLNLQLRMANDEL</sequence>
<dbReference type="Gene3D" id="3.30.479.30">
    <property type="entry name" value="Band 7 domain"/>
    <property type="match status" value="1"/>
</dbReference>
<dbReference type="Proteomes" id="UP000601435">
    <property type="component" value="Unassembled WGS sequence"/>
</dbReference>
<dbReference type="InterPro" id="IPR050407">
    <property type="entry name" value="Geranylgeranyl_reductase"/>
</dbReference>
<organism evidence="4 5">
    <name type="scientific">Symbiodinium necroappetens</name>
    <dbReference type="NCBI Taxonomy" id="1628268"/>
    <lineage>
        <taxon>Eukaryota</taxon>
        <taxon>Sar</taxon>
        <taxon>Alveolata</taxon>
        <taxon>Dinophyceae</taxon>
        <taxon>Suessiales</taxon>
        <taxon>Symbiodiniaceae</taxon>
        <taxon>Symbiodinium</taxon>
    </lineage>
</organism>
<dbReference type="Pfam" id="PF01145">
    <property type="entry name" value="Band_7"/>
    <property type="match status" value="1"/>
</dbReference>
<dbReference type="InterPro" id="IPR002938">
    <property type="entry name" value="FAD-bd"/>
</dbReference>
<feature type="domain" description="FAD-binding" evidence="3">
    <location>
        <begin position="19"/>
        <end position="165"/>
    </location>
</feature>
<name>A0A812QY26_9DINO</name>
<dbReference type="Pfam" id="PF01494">
    <property type="entry name" value="FAD_binding_3"/>
    <property type="match status" value="1"/>
</dbReference>
<dbReference type="SUPFAM" id="SSF51905">
    <property type="entry name" value="FAD/NAD(P)-binding domain"/>
    <property type="match status" value="1"/>
</dbReference>
<dbReference type="InterPro" id="IPR000477">
    <property type="entry name" value="RT_dom"/>
</dbReference>
<dbReference type="OrthoDB" id="6125719at2759"/>
<evidence type="ECO:0000313" key="5">
    <source>
        <dbReference type="Proteomes" id="UP000601435"/>
    </source>
</evidence>
<accession>A0A812QY26</accession>
<dbReference type="InterPro" id="IPR001107">
    <property type="entry name" value="Band_7"/>
</dbReference>
<dbReference type="InterPro" id="IPR036188">
    <property type="entry name" value="FAD/NAD-bd_sf"/>
</dbReference>
<evidence type="ECO:0000259" key="2">
    <source>
        <dbReference type="Pfam" id="PF01145"/>
    </source>
</evidence>
<dbReference type="EMBL" id="CAJNJA010017842">
    <property type="protein sequence ID" value="CAE7409161.1"/>
    <property type="molecule type" value="Genomic_DNA"/>
</dbReference>
<dbReference type="PANTHER" id="PTHR42685">
    <property type="entry name" value="GERANYLGERANYL DIPHOSPHATE REDUCTASE"/>
    <property type="match status" value="1"/>
</dbReference>
<dbReference type="InterPro" id="IPR043502">
    <property type="entry name" value="DNA/RNA_pol_sf"/>
</dbReference>
<evidence type="ECO:0000259" key="3">
    <source>
        <dbReference type="Pfam" id="PF01494"/>
    </source>
</evidence>
<dbReference type="PANTHER" id="PTHR42685:SF13">
    <property type="entry name" value="GERANYLGERANYL DIPHOSPHATE REDUCTASE"/>
    <property type="match status" value="1"/>
</dbReference>
<comment type="caution">
    <text evidence="4">The sequence shown here is derived from an EMBL/GenBank/DDBJ whole genome shotgun (WGS) entry which is preliminary data.</text>
</comment>
<dbReference type="InterPro" id="IPR036013">
    <property type="entry name" value="Band_7/SPFH_dom_sf"/>
</dbReference>
<dbReference type="Gene3D" id="3.50.50.60">
    <property type="entry name" value="FAD/NAD(P)-binding domain"/>
    <property type="match status" value="1"/>
</dbReference>
<protein>
    <submittedName>
        <fullName evidence="4">ChlP protein</fullName>
    </submittedName>
</protein>
<proteinExistence type="predicted"/>
<dbReference type="SUPFAM" id="SSF117892">
    <property type="entry name" value="Band 7/SPFH domain"/>
    <property type="match status" value="1"/>
</dbReference>
<dbReference type="SUPFAM" id="SSF56672">
    <property type="entry name" value="DNA/RNA polymerases"/>
    <property type="match status" value="1"/>
</dbReference>
<keyword evidence="5" id="KW-1185">Reference proteome</keyword>
<evidence type="ECO:0000259" key="1">
    <source>
        <dbReference type="Pfam" id="PF00078"/>
    </source>
</evidence>
<feature type="domain" description="Reverse transcriptase" evidence="1">
    <location>
        <begin position="272"/>
        <end position="492"/>
    </location>
</feature>
<dbReference type="PRINTS" id="PR00420">
    <property type="entry name" value="RNGMNOXGNASE"/>
</dbReference>
<feature type="domain" description="Band 7" evidence="2">
    <location>
        <begin position="1377"/>
        <end position="1469"/>
    </location>
</feature>